<protein>
    <recommendedName>
        <fullName evidence="1">Heterokaryon incompatibility domain-containing protein</fullName>
    </recommendedName>
</protein>
<feature type="non-terminal residue" evidence="2">
    <location>
        <position position="67"/>
    </location>
</feature>
<feature type="domain" description="Heterokaryon incompatibility" evidence="1">
    <location>
        <begin position="1"/>
        <end position="67"/>
    </location>
</feature>
<reference evidence="2" key="1">
    <citation type="journal article" date="2020" name="Stud. Mycol.">
        <title>101 Dothideomycetes genomes: a test case for predicting lifestyles and emergence of pathogens.</title>
        <authorList>
            <person name="Haridas S."/>
            <person name="Albert R."/>
            <person name="Binder M."/>
            <person name="Bloem J."/>
            <person name="Labutti K."/>
            <person name="Salamov A."/>
            <person name="Andreopoulos B."/>
            <person name="Baker S."/>
            <person name="Barry K."/>
            <person name="Bills G."/>
            <person name="Bluhm B."/>
            <person name="Cannon C."/>
            <person name="Castanera R."/>
            <person name="Culley D."/>
            <person name="Daum C."/>
            <person name="Ezra D."/>
            <person name="Gonzalez J."/>
            <person name="Henrissat B."/>
            <person name="Kuo A."/>
            <person name="Liang C."/>
            <person name="Lipzen A."/>
            <person name="Lutzoni F."/>
            <person name="Magnuson J."/>
            <person name="Mondo S."/>
            <person name="Nolan M."/>
            <person name="Ohm R."/>
            <person name="Pangilinan J."/>
            <person name="Park H.-J."/>
            <person name="Ramirez L."/>
            <person name="Alfaro M."/>
            <person name="Sun H."/>
            <person name="Tritt A."/>
            <person name="Yoshinaga Y."/>
            <person name="Zwiers L.-H."/>
            <person name="Turgeon B."/>
            <person name="Goodwin S."/>
            <person name="Spatafora J."/>
            <person name="Crous P."/>
            <person name="Grigoriev I."/>
        </authorList>
    </citation>
    <scope>NUCLEOTIDE SEQUENCE</scope>
    <source>
        <strain evidence="2">CBS 113818</strain>
    </source>
</reference>
<dbReference type="InterPro" id="IPR052895">
    <property type="entry name" value="HetReg/Transcr_Mod"/>
</dbReference>
<dbReference type="Proteomes" id="UP000799424">
    <property type="component" value="Unassembled WGS sequence"/>
</dbReference>
<organism evidence="2 3">
    <name type="scientific">Ophiobolus disseminans</name>
    <dbReference type="NCBI Taxonomy" id="1469910"/>
    <lineage>
        <taxon>Eukaryota</taxon>
        <taxon>Fungi</taxon>
        <taxon>Dikarya</taxon>
        <taxon>Ascomycota</taxon>
        <taxon>Pezizomycotina</taxon>
        <taxon>Dothideomycetes</taxon>
        <taxon>Pleosporomycetidae</taxon>
        <taxon>Pleosporales</taxon>
        <taxon>Pleosporineae</taxon>
        <taxon>Phaeosphaeriaceae</taxon>
        <taxon>Ophiobolus</taxon>
    </lineage>
</organism>
<dbReference type="PANTHER" id="PTHR24148">
    <property type="entry name" value="ANKYRIN REPEAT DOMAIN-CONTAINING PROTEIN 39 HOMOLOG-RELATED"/>
    <property type="match status" value="1"/>
</dbReference>
<evidence type="ECO:0000259" key="1">
    <source>
        <dbReference type="Pfam" id="PF06985"/>
    </source>
</evidence>
<gene>
    <name evidence="2" type="ORF">CC86DRAFT_259497</name>
</gene>
<dbReference type="AlphaFoldDB" id="A0A6A7A7F2"/>
<accession>A0A6A7A7F2</accession>
<evidence type="ECO:0000313" key="2">
    <source>
        <dbReference type="EMBL" id="KAF2828669.1"/>
    </source>
</evidence>
<keyword evidence="3" id="KW-1185">Reference proteome</keyword>
<dbReference type="OrthoDB" id="2157530at2759"/>
<dbReference type="EMBL" id="MU006222">
    <property type="protein sequence ID" value="KAF2828669.1"/>
    <property type="molecule type" value="Genomic_DNA"/>
</dbReference>
<name>A0A6A7A7F2_9PLEO</name>
<sequence>IEIDGQLHSIRDNLLSFLQVARRKLGFVWFWIDALCIDQINVAQRTRQVQQMGLIFSSATEVIAWLG</sequence>
<dbReference type="InterPro" id="IPR010730">
    <property type="entry name" value="HET"/>
</dbReference>
<dbReference type="PANTHER" id="PTHR24148:SF73">
    <property type="entry name" value="HET DOMAIN PROTEIN (AFU_ORTHOLOGUE AFUA_8G01020)"/>
    <property type="match status" value="1"/>
</dbReference>
<proteinExistence type="predicted"/>
<feature type="non-terminal residue" evidence="2">
    <location>
        <position position="1"/>
    </location>
</feature>
<dbReference type="Pfam" id="PF06985">
    <property type="entry name" value="HET"/>
    <property type="match status" value="1"/>
</dbReference>
<evidence type="ECO:0000313" key="3">
    <source>
        <dbReference type="Proteomes" id="UP000799424"/>
    </source>
</evidence>